<feature type="region of interest" description="Disordered" evidence="1">
    <location>
        <begin position="27"/>
        <end position="47"/>
    </location>
</feature>
<comment type="caution">
    <text evidence="3">The sequence shown here is derived from an EMBL/GenBank/DDBJ whole genome shotgun (WGS) entry which is preliminary data.</text>
</comment>
<name>A0AAD7E4H4_9AGAR</name>
<dbReference type="EMBL" id="JARJCW010000002">
    <property type="protein sequence ID" value="KAJ7228448.1"/>
    <property type="molecule type" value="Genomic_DNA"/>
</dbReference>
<feature type="region of interest" description="Disordered" evidence="1">
    <location>
        <begin position="373"/>
        <end position="402"/>
    </location>
</feature>
<keyword evidence="4" id="KW-1185">Reference proteome</keyword>
<keyword evidence="2" id="KW-1133">Transmembrane helix</keyword>
<evidence type="ECO:0000313" key="3">
    <source>
        <dbReference type="EMBL" id="KAJ7228448.1"/>
    </source>
</evidence>
<reference evidence="3" key="1">
    <citation type="submission" date="2023-03" db="EMBL/GenBank/DDBJ databases">
        <title>Massive genome expansion in bonnet fungi (Mycena s.s.) driven by repeated elements and novel gene families across ecological guilds.</title>
        <authorList>
            <consortium name="Lawrence Berkeley National Laboratory"/>
            <person name="Harder C.B."/>
            <person name="Miyauchi S."/>
            <person name="Viragh M."/>
            <person name="Kuo A."/>
            <person name="Thoen E."/>
            <person name="Andreopoulos B."/>
            <person name="Lu D."/>
            <person name="Skrede I."/>
            <person name="Drula E."/>
            <person name="Henrissat B."/>
            <person name="Morin E."/>
            <person name="Kohler A."/>
            <person name="Barry K."/>
            <person name="LaButti K."/>
            <person name="Morin E."/>
            <person name="Salamov A."/>
            <person name="Lipzen A."/>
            <person name="Mereny Z."/>
            <person name="Hegedus B."/>
            <person name="Baldrian P."/>
            <person name="Stursova M."/>
            <person name="Weitz H."/>
            <person name="Taylor A."/>
            <person name="Grigoriev I.V."/>
            <person name="Nagy L.G."/>
            <person name="Martin F."/>
            <person name="Kauserud H."/>
        </authorList>
    </citation>
    <scope>NUCLEOTIDE SEQUENCE</scope>
    <source>
        <strain evidence="3">9144</strain>
    </source>
</reference>
<dbReference type="AlphaFoldDB" id="A0AAD7E4H4"/>
<feature type="region of interest" description="Disordered" evidence="1">
    <location>
        <begin position="425"/>
        <end position="547"/>
    </location>
</feature>
<sequence>MSSLNITITDQSPAFAYFPDRESASSGWHSTWTGSPDSSYDSTHTQSNIAQGTSSHVTTLAGATVQFDFVGSAVSVYGQGTAGAYTVTLDGGSPVSGVPMGPMLATYGGLNDSVKHTILLTTTQSQALTLSYATFTIRSHLAPSSVVNTTITAVTTGANNSVSTNSFFSETGSGFSNLHQDDGYTRIDTNSAGSSISFSCSNTSALYIYGTSNWNHQTFSIEIEPPAGASPQGGRIFNGTSKWFVLDNLVFFESGLDPTQTYQVKMTNLVDGSYSDIHSVRLPSSPFESTSTGGSVSASSSLPSPSSTSGSGAGTTSPPKKSSTAGKTAAIAASLFVGAVAVVAAAIIVAFFCWRRRAKNKRNRSRLSLSGMMVTPFEDNPHPSPPTTMSTNNNTPMNLSHLEPTASSYAGYSINSASNSVKDFGTRGTGHGVQYSELSTRGSGDFDPYSPDLRPPQPFAARSASFLGSTSAAASGSGSGLGLRSQSQPESRPSSQVDAQLYSSGKGPIPSEASSSSRPIRHEVDAGRIPLSQEEETLPPTYDATWV</sequence>
<keyword evidence="2" id="KW-0472">Membrane</keyword>
<dbReference type="Proteomes" id="UP001219525">
    <property type="component" value="Unassembled WGS sequence"/>
</dbReference>
<feature type="region of interest" description="Disordered" evidence="1">
    <location>
        <begin position="285"/>
        <end position="324"/>
    </location>
</feature>
<feature type="transmembrane region" description="Helical" evidence="2">
    <location>
        <begin position="329"/>
        <end position="354"/>
    </location>
</feature>
<feature type="compositionally biased region" description="Low complexity" evidence="1">
    <location>
        <begin position="463"/>
        <end position="496"/>
    </location>
</feature>
<evidence type="ECO:0000256" key="1">
    <source>
        <dbReference type="SAM" id="MobiDB-lite"/>
    </source>
</evidence>
<evidence type="ECO:0000313" key="4">
    <source>
        <dbReference type="Proteomes" id="UP001219525"/>
    </source>
</evidence>
<proteinExistence type="predicted"/>
<gene>
    <name evidence="3" type="ORF">GGX14DRAFT_413230</name>
</gene>
<organism evidence="3 4">
    <name type="scientific">Mycena pura</name>
    <dbReference type="NCBI Taxonomy" id="153505"/>
    <lineage>
        <taxon>Eukaryota</taxon>
        <taxon>Fungi</taxon>
        <taxon>Dikarya</taxon>
        <taxon>Basidiomycota</taxon>
        <taxon>Agaricomycotina</taxon>
        <taxon>Agaricomycetes</taxon>
        <taxon>Agaricomycetidae</taxon>
        <taxon>Agaricales</taxon>
        <taxon>Marasmiineae</taxon>
        <taxon>Mycenaceae</taxon>
        <taxon>Mycena</taxon>
    </lineage>
</organism>
<feature type="compositionally biased region" description="Low complexity" evidence="1">
    <location>
        <begin position="289"/>
        <end position="319"/>
    </location>
</feature>
<feature type="compositionally biased region" description="Low complexity" evidence="1">
    <location>
        <begin position="387"/>
        <end position="398"/>
    </location>
</feature>
<accession>A0AAD7E4H4</accession>
<evidence type="ECO:0000256" key="2">
    <source>
        <dbReference type="SAM" id="Phobius"/>
    </source>
</evidence>
<keyword evidence="2" id="KW-0812">Transmembrane</keyword>
<protein>
    <submittedName>
        <fullName evidence="3">Uncharacterized protein</fullName>
    </submittedName>
</protein>